<feature type="binding site" evidence="5">
    <location>
        <begin position="119"/>
        <end position="124"/>
    </location>
    <ligand>
        <name>S-adenosyl-L-methionine</name>
        <dbReference type="ChEBI" id="CHEBI:59789"/>
    </ligand>
</feature>
<dbReference type="AlphaFoldDB" id="A0AAW6VGC1"/>
<dbReference type="InterPro" id="IPR003742">
    <property type="entry name" value="RlmH-like"/>
</dbReference>
<evidence type="ECO:0000256" key="4">
    <source>
        <dbReference type="ARBA" id="ARBA00038303"/>
    </source>
</evidence>
<comment type="function">
    <text evidence="5">Specifically methylates the pseudouridine at position 1915 (m3Psi1915) in 23S rRNA.</text>
</comment>
<evidence type="ECO:0000256" key="2">
    <source>
        <dbReference type="ARBA" id="ARBA00022679"/>
    </source>
</evidence>
<sequence length="151" mass="17324">MKINIYAILKPATDNFDQIIKEFIKMSSKYAKVEVHYIFNKNIAKAQTIGEKESQLVYSQTYEPLLKGYNIALDVLGKRVDTYAFSSLIDNKNEVNFFIGGAYGFQREFLNKCDSVISLSDLTMAHKVANVVLTEQIFRSLCIQNNHPYHK</sequence>
<dbReference type="RefSeq" id="WP_152059548.1">
    <property type="nucleotide sequence ID" value="NZ_CABVSN010000002.1"/>
</dbReference>
<evidence type="ECO:0000313" key="6">
    <source>
        <dbReference type="EMBL" id="MDK2040765.1"/>
    </source>
</evidence>
<dbReference type="GO" id="GO:0070038">
    <property type="term" value="F:rRNA (pseudouridine-N3-)-methyltransferase activity"/>
    <property type="evidence" value="ECO:0007669"/>
    <property type="project" value="UniProtKB-UniRule"/>
</dbReference>
<keyword evidence="3 5" id="KW-0949">S-adenosyl-L-methionine</keyword>
<evidence type="ECO:0000256" key="3">
    <source>
        <dbReference type="ARBA" id="ARBA00022691"/>
    </source>
</evidence>
<dbReference type="EC" id="2.1.1.177" evidence="5"/>
<keyword evidence="1 5" id="KW-0489">Methyltransferase</keyword>
<accession>A0AAW6VGC1</accession>
<dbReference type="GO" id="GO:0005737">
    <property type="term" value="C:cytoplasm"/>
    <property type="evidence" value="ECO:0007669"/>
    <property type="project" value="UniProtKB-SubCell"/>
</dbReference>
<dbReference type="SUPFAM" id="SSF75217">
    <property type="entry name" value="alpha/beta knot"/>
    <property type="match status" value="1"/>
</dbReference>
<dbReference type="PANTHER" id="PTHR33603">
    <property type="entry name" value="METHYLTRANSFERASE"/>
    <property type="match status" value="1"/>
</dbReference>
<keyword evidence="2 5" id="KW-0808">Transferase</keyword>
<dbReference type="Proteomes" id="UP001237501">
    <property type="component" value="Unassembled WGS sequence"/>
</dbReference>
<evidence type="ECO:0000256" key="1">
    <source>
        <dbReference type="ARBA" id="ARBA00022603"/>
    </source>
</evidence>
<proteinExistence type="inferred from homology"/>
<protein>
    <recommendedName>
        <fullName evidence="5">Ribosomal RNA large subunit methyltransferase H</fullName>
        <ecNumber evidence="5">2.1.1.177</ecNumber>
    </recommendedName>
    <alternativeName>
        <fullName evidence="5">23S rRNA (pseudouridine1915-N3)-methyltransferase</fullName>
    </alternativeName>
    <alternativeName>
        <fullName evidence="5">23S rRNA m3Psi1915 methyltransferase</fullName>
    </alternativeName>
    <alternativeName>
        <fullName evidence="5">rRNA (pseudouridine-N3-)-methyltransferase RlmH</fullName>
    </alternativeName>
</protein>
<evidence type="ECO:0000313" key="7">
    <source>
        <dbReference type="Proteomes" id="UP001237501"/>
    </source>
</evidence>
<comment type="similarity">
    <text evidence="4 5">Belongs to the RNA methyltransferase RlmH family.</text>
</comment>
<keyword evidence="5" id="KW-0963">Cytoplasm</keyword>
<reference evidence="6" key="2">
    <citation type="submission" date="2023-02" db="EMBL/GenBank/DDBJ databases">
        <authorList>
            <person name="Concha-Toloza M."/>
            <person name="Lopez-Cantillo M."/>
            <person name="Molina-Mora J."/>
            <person name="Collado L."/>
        </authorList>
    </citation>
    <scope>NUCLEOTIDE SEQUENCE</scope>
    <source>
        <strain evidence="6">FR1p153A2</strain>
    </source>
</reference>
<dbReference type="InterPro" id="IPR029026">
    <property type="entry name" value="tRNA_m1G_MTases_N"/>
</dbReference>
<dbReference type="PIRSF" id="PIRSF004505">
    <property type="entry name" value="MT_bac"/>
    <property type="match status" value="1"/>
</dbReference>
<comment type="subunit">
    <text evidence="5">Homodimer.</text>
</comment>
<comment type="subcellular location">
    <subcellularLocation>
        <location evidence="5">Cytoplasm</location>
    </subcellularLocation>
</comment>
<dbReference type="HAMAP" id="MF_00658">
    <property type="entry name" value="23SrRNA_methyltr_H"/>
    <property type="match status" value="1"/>
</dbReference>
<organism evidence="6 7">
    <name type="scientific">Aliarcobacter butzleri</name>
    <dbReference type="NCBI Taxonomy" id="28197"/>
    <lineage>
        <taxon>Bacteria</taxon>
        <taxon>Pseudomonadati</taxon>
        <taxon>Campylobacterota</taxon>
        <taxon>Epsilonproteobacteria</taxon>
        <taxon>Campylobacterales</taxon>
        <taxon>Arcobacteraceae</taxon>
        <taxon>Aliarcobacter</taxon>
    </lineage>
</organism>
<dbReference type="CDD" id="cd18081">
    <property type="entry name" value="RlmH-like"/>
    <property type="match status" value="1"/>
</dbReference>
<gene>
    <name evidence="5" type="primary">rlmH</name>
    <name evidence="6" type="ORF">PT517_03095</name>
</gene>
<keyword evidence="5" id="KW-0698">rRNA processing</keyword>
<dbReference type="PANTHER" id="PTHR33603:SF1">
    <property type="entry name" value="RIBOSOMAL RNA LARGE SUBUNIT METHYLTRANSFERASE H"/>
    <property type="match status" value="1"/>
</dbReference>
<dbReference type="Gene3D" id="3.40.1280.10">
    <property type="match status" value="1"/>
</dbReference>
<name>A0AAW6VGC1_9BACT</name>
<dbReference type="EMBL" id="JAQTJK010000002">
    <property type="protein sequence ID" value="MDK2040765.1"/>
    <property type="molecule type" value="Genomic_DNA"/>
</dbReference>
<evidence type="ECO:0000256" key="5">
    <source>
        <dbReference type="HAMAP-Rule" id="MF_00658"/>
    </source>
</evidence>
<comment type="catalytic activity">
    <reaction evidence="5">
        <text>pseudouridine(1915) in 23S rRNA + S-adenosyl-L-methionine = N(3)-methylpseudouridine(1915) in 23S rRNA + S-adenosyl-L-homocysteine + H(+)</text>
        <dbReference type="Rhea" id="RHEA:42752"/>
        <dbReference type="Rhea" id="RHEA-COMP:10221"/>
        <dbReference type="Rhea" id="RHEA-COMP:10222"/>
        <dbReference type="ChEBI" id="CHEBI:15378"/>
        <dbReference type="ChEBI" id="CHEBI:57856"/>
        <dbReference type="ChEBI" id="CHEBI:59789"/>
        <dbReference type="ChEBI" id="CHEBI:65314"/>
        <dbReference type="ChEBI" id="CHEBI:74486"/>
        <dbReference type="EC" id="2.1.1.177"/>
    </reaction>
</comment>
<comment type="caution">
    <text evidence="6">The sequence shown here is derived from an EMBL/GenBank/DDBJ whole genome shotgun (WGS) entry which is preliminary data.</text>
</comment>
<feature type="binding site" evidence="5">
    <location>
        <position position="100"/>
    </location>
    <ligand>
        <name>S-adenosyl-L-methionine</name>
        <dbReference type="ChEBI" id="CHEBI:59789"/>
    </ligand>
</feature>
<dbReference type="InterPro" id="IPR029028">
    <property type="entry name" value="Alpha/beta_knot_MTases"/>
</dbReference>
<reference evidence="6" key="1">
    <citation type="journal article" date="2023" name="Antibiotics">
        <title>Genomic Characterization of Antibiotic-Resistant Campylobacterales Isolated from Chilean Poultry Meat.</title>
        <authorList>
            <person name="Concha-Toloza M."/>
            <person name="Lopez-Cantillo M."/>
            <person name="Molina-Mora J.A."/>
            <person name="Collado L."/>
        </authorList>
    </citation>
    <scope>NUCLEOTIDE SEQUENCE</scope>
    <source>
        <strain evidence="6">FR1p153A2</strain>
    </source>
</reference>
<feature type="binding site" evidence="5">
    <location>
        <position position="73"/>
    </location>
    <ligand>
        <name>S-adenosyl-L-methionine</name>
        <dbReference type="ChEBI" id="CHEBI:59789"/>
    </ligand>
</feature>
<dbReference type="Pfam" id="PF02590">
    <property type="entry name" value="SPOUT_MTase"/>
    <property type="match status" value="1"/>
</dbReference>